<organism evidence="14 15">
    <name type="scientific">Telmatocola sphagniphila</name>
    <dbReference type="NCBI Taxonomy" id="1123043"/>
    <lineage>
        <taxon>Bacteria</taxon>
        <taxon>Pseudomonadati</taxon>
        <taxon>Planctomycetota</taxon>
        <taxon>Planctomycetia</taxon>
        <taxon>Gemmatales</taxon>
        <taxon>Gemmataceae</taxon>
    </lineage>
</organism>
<dbReference type="PROSITE" id="PS50885">
    <property type="entry name" value="HAMP"/>
    <property type="match status" value="1"/>
</dbReference>
<dbReference type="SUPFAM" id="SSF158472">
    <property type="entry name" value="HAMP domain-like"/>
    <property type="match status" value="1"/>
</dbReference>
<dbReference type="Pfam" id="PF00512">
    <property type="entry name" value="HisKA"/>
    <property type="match status" value="1"/>
</dbReference>
<feature type="domain" description="Histidine kinase" evidence="12">
    <location>
        <begin position="258"/>
        <end position="473"/>
    </location>
</feature>
<dbReference type="Pfam" id="PF00672">
    <property type="entry name" value="HAMP"/>
    <property type="match status" value="1"/>
</dbReference>
<dbReference type="CDD" id="cd00075">
    <property type="entry name" value="HATPase"/>
    <property type="match status" value="1"/>
</dbReference>
<dbReference type="InterPro" id="IPR050428">
    <property type="entry name" value="TCS_sensor_his_kinase"/>
</dbReference>
<keyword evidence="8 11" id="KW-1133">Transmembrane helix</keyword>
<dbReference type="GO" id="GO:0005886">
    <property type="term" value="C:plasma membrane"/>
    <property type="evidence" value="ECO:0007669"/>
    <property type="project" value="TreeGrafter"/>
</dbReference>
<keyword evidence="6 11" id="KW-0812">Transmembrane</keyword>
<keyword evidence="15" id="KW-1185">Reference proteome</keyword>
<evidence type="ECO:0000256" key="8">
    <source>
        <dbReference type="ARBA" id="ARBA00022989"/>
    </source>
</evidence>
<dbReference type="InterPro" id="IPR003660">
    <property type="entry name" value="HAMP_dom"/>
</dbReference>
<evidence type="ECO:0000313" key="14">
    <source>
        <dbReference type="EMBL" id="QVL30043.1"/>
    </source>
</evidence>
<dbReference type="PANTHER" id="PTHR45436">
    <property type="entry name" value="SENSOR HISTIDINE KINASE YKOH"/>
    <property type="match status" value="1"/>
</dbReference>
<evidence type="ECO:0000256" key="4">
    <source>
        <dbReference type="ARBA" id="ARBA00022553"/>
    </source>
</evidence>
<keyword evidence="4" id="KW-0597">Phosphoprotein</keyword>
<dbReference type="Proteomes" id="UP000676194">
    <property type="component" value="Chromosome"/>
</dbReference>
<evidence type="ECO:0000259" key="12">
    <source>
        <dbReference type="PROSITE" id="PS50109"/>
    </source>
</evidence>
<dbReference type="GO" id="GO:0000155">
    <property type="term" value="F:phosphorelay sensor kinase activity"/>
    <property type="evidence" value="ECO:0007669"/>
    <property type="project" value="InterPro"/>
</dbReference>
<dbReference type="PANTHER" id="PTHR45436:SF5">
    <property type="entry name" value="SENSOR HISTIDINE KINASE TRCS"/>
    <property type="match status" value="1"/>
</dbReference>
<evidence type="ECO:0000259" key="13">
    <source>
        <dbReference type="PROSITE" id="PS50885"/>
    </source>
</evidence>
<evidence type="ECO:0000256" key="6">
    <source>
        <dbReference type="ARBA" id="ARBA00022692"/>
    </source>
</evidence>
<reference evidence="14" key="1">
    <citation type="submission" date="2021-05" db="EMBL/GenBank/DDBJ databases">
        <title>Complete genome sequence of the cellulolytic planctomycete Telmatocola sphagniphila SP2T and characterization of the first cellulase from planctomycetes.</title>
        <authorList>
            <person name="Rakitin A.L."/>
            <person name="Beletsky A.V."/>
            <person name="Naumoff D.G."/>
            <person name="Kulichevskaya I.S."/>
            <person name="Mardanov A.V."/>
            <person name="Ravin N.V."/>
            <person name="Dedysh S.N."/>
        </authorList>
    </citation>
    <scope>NUCLEOTIDE SEQUENCE</scope>
    <source>
        <strain evidence="14">SP2T</strain>
    </source>
</reference>
<dbReference type="Gene3D" id="6.10.340.10">
    <property type="match status" value="1"/>
</dbReference>
<evidence type="ECO:0000256" key="1">
    <source>
        <dbReference type="ARBA" id="ARBA00000085"/>
    </source>
</evidence>
<evidence type="ECO:0000313" key="15">
    <source>
        <dbReference type="Proteomes" id="UP000676194"/>
    </source>
</evidence>
<comment type="subcellular location">
    <subcellularLocation>
        <location evidence="2">Membrane</location>
    </subcellularLocation>
</comment>
<dbReference type="EC" id="2.7.13.3" evidence="3"/>
<dbReference type="InterPro" id="IPR004358">
    <property type="entry name" value="Sig_transdc_His_kin-like_C"/>
</dbReference>
<keyword evidence="5" id="KW-0808">Transferase</keyword>
<dbReference type="Gene3D" id="1.10.287.130">
    <property type="match status" value="1"/>
</dbReference>
<keyword evidence="9" id="KW-0902">Two-component regulatory system</keyword>
<dbReference type="InterPro" id="IPR003661">
    <property type="entry name" value="HisK_dim/P_dom"/>
</dbReference>
<accession>A0A8E6B1F7</accession>
<evidence type="ECO:0000256" key="7">
    <source>
        <dbReference type="ARBA" id="ARBA00022777"/>
    </source>
</evidence>
<dbReference type="CDD" id="cd00082">
    <property type="entry name" value="HisKA"/>
    <property type="match status" value="1"/>
</dbReference>
<dbReference type="InterPro" id="IPR005467">
    <property type="entry name" value="His_kinase_dom"/>
</dbReference>
<dbReference type="SMART" id="SM00388">
    <property type="entry name" value="HisKA"/>
    <property type="match status" value="1"/>
</dbReference>
<dbReference type="SUPFAM" id="SSF55874">
    <property type="entry name" value="ATPase domain of HSP90 chaperone/DNA topoisomerase II/histidine kinase"/>
    <property type="match status" value="1"/>
</dbReference>
<feature type="transmembrane region" description="Helical" evidence="11">
    <location>
        <begin position="173"/>
        <end position="191"/>
    </location>
</feature>
<evidence type="ECO:0000256" key="2">
    <source>
        <dbReference type="ARBA" id="ARBA00004370"/>
    </source>
</evidence>
<dbReference type="KEGG" id="tsph:KIH39_14360"/>
<evidence type="ECO:0000256" key="11">
    <source>
        <dbReference type="SAM" id="Phobius"/>
    </source>
</evidence>
<sequence length="496" mass="56083">MSLTTRLTAFFLAVLAVVLIGFGTTTYTFSRRDLYFDAAEQINFVLKTLESAAQIRPMGVGWEPPFLFVSVGVRDLKHNQVEWGVYSPHGKRIVSTAHFQDLEGADDFPRVVDSQENQLTYFEDSGGRSWMFMKHQIAPKPNTARETSLQKMDGLIVAVAVSLEPINNTLSRLAVMLFVVSTIVWLAFLVIGRRICQRALRPVTRMSEQAGRMNEQRMNERLVVPEADDELRSLGVSFNGLLTRLQEAFERNRQFAGNASHQLRTPLAAIMGQVEVSLRHPRSAEEYRDTLVKVKNGGLQLRQIIESLLFLTRADREGLAAGFEPLDVSVWIETWRQQRDYLPRIHDLKIIRPDLPCWVRAQPALLAQMIDNLVDNASKYSPERTPILLQVIRLSKQVSISVENHAKGIPAEEIGYVFDPFFRSEDSRRSSIPGVGLGLAVVRRIAEAFQAEVRVESILNKTTKFEILLPRVPDEYSSKEARQDVLPALEEKVVSA</sequence>
<protein>
    <recommendedName>
        <fullName evidence="3">histidine kinase</fullName>
        <ecNumber evidence="3">2.7.13.3</ecNumber>
    </recommendedName>
</protein>
<dbReference type="SMART" id="SM00387">
    <property type="entry name" value="HATPase_c"/>
    <property type="match status" value="1"/>
</dbReference>
<dbReference type="CDD" id="cd06225">
    <property type="entry name" value="HAMP"/>
    <property type="match status" value="1"/>
</dbReference>
<dbReference type="AlphaFoldDB" id="A0A8E6B1F7"/>
<evidence type="ECO:0000256" key="3">
    <source>
        <dbReference type="ARBA" id="ARBA00012438"/>
    </source>
</evidence>
<dbReference type="SMART" id="SM00304">
    <property type="entry name" value="HAMP"/>
    <property type="match status" value="1"/>
</dbReference>
<proteinExistence type="predicted"/>
<name>A0A8E6B1F7_9BACT</name>
<dbReference type="EMBL" id="CP074694">
    <property type="protein sequence ID" value="QVL30043.1"/>
    <property type="molecule type" value="Genomic_DNA"/>
</dbReference>
<dbReference type="Gene3D" id="3.30.565.10">
    <property type="entry name" value="Histidine kinase-like ATPase, C-terminal domain"/>
    <property type="match status" value="1"/>
</dbReference>
<evidence type="ECO:0000256" key="5">
    <source>
        <dbReference type="ARBA" id="ARBA00022679"/>
    </source>
</evidence>
<evidence type="ECO:0000256" key="9">
    <source>
        <dbReference type="ARBA" id="ARBA00023012"/>
    </source>
</evidence>
<feature type="domain" description="HAMP" evidence="13">
    <location>
        <begin position="197"/>
        <end position="250"/>
    </location>
</feature>
<dbReference type="Pfam" id="PF02518">
    <property type="entry name" value="HATPase_c"/>
    <property type="match status" value="1"/>
</dbReference>
<dbReference type="RefSeq" id="WP_213493927.1">
    <property type="nucleotide sequence ID" value="NZ_CP074694.1"/>
</dbReference>
<comment type="catalytic activity">
    <reaction evidence="1">
        <text>ATP + protein L-histidine = ADP + protein N-phospho-L-histidine.</text>
        <dbReference type="EC" id="2.7.13.3"/>
    </reaction>
</comment>
<dbReference type="PROSITE" id="PS50109">
    <property type="entry name" value="HIS_KIN"/>
    <property type="match status" value="1"/>
</dbReference>
<dbReference type="InterPro" id="IPR036097">
    <property type="entry name" value="HisK_dim/P_sf"/>
</dbReference>
<keyword evidence="10 11" id="KW-0472">Membrane</keyword>
<dbReference type="InterPro" id="IPR003594">
    <property type="entry name" value="HATPase_dom"/>
</dbReference>
<keyword evidence="7" id="KW-0418">Kinase</keyword>
<dbReference type="SUPFAM" id="SSF47384">
    <property type="entry name" value="Homodimeric domain of signal transducing histidine kinase"/>
    <property type="match status" value="1"/>
</dbReference>
<dbReference type="PRINTS" id="PR00344">
    <property type="entry name" value="BCTRLSENSOR"/>
</dbReference>
<evidence type="ECO:0000256" key="10">
    <source>
        <dbReference type="ARBA" id="ARBA00023136"/>
    </source>
</evidence>
<gene>
    <name evidence="14" type="ORF">KIH39_14360</name>
</gene>
<dbReference type="InterPro" id="IPR036890">
    <property type="entry name" value="HATPase_C_sf"/>
</dbReference>